<evidence type="ECO:0000313" key="2">
    <source>
        <dbReference type="Proteomes" id="UP001432062"/>
    </source>
</evidence>
<reference evidence="1" key="1">
    <citation type="submission" date="2022-10" db="EMBL/GenBank/DDBJ databases">
        <title>The complete genomes of actinobacterial strains from the NBC collection.</title>
        <authorList>
            <person name="Joergensen T.S."/>
            <person name="Alvarez Arevalo M."/>
            <person name="Sterndorff E.B."/>
            <person name="Faurdal D."/>
            <person name="Vuksanovic O."/>
            <person name="Mourched A.-S."/>
            <person name="Charusanti P."/>
            <person name="Shaw S."/>
            <person name="Blin K."/>
            <person name="Weber T."/>
        </authorList>
    </citation>
    <scope>NUCLEOTIDE SEQUENCE</scope>
    <source>
        <strain evidence="1">NBC_01482</strain>
    </source>
</reference>
<sequence>MSGLEVPMAASELTEAAVGSMLTYDCPRVRRRRRGLIAAVTHTGSYVRVDIKGARTIILAPDAEVRVHP</sequence>
<dbReference type="RefSeq" id="WP_329405468.1">
    <property type="nucleotide sequence ID" value="NZ_CP109441.1"/>
</dbReference>
<accession>A0ABZ1YKM0</accession>
<organism evidence="1 2">
    <name type="scientific">Nocardia vinacea</name>
    <dbReference type="NCBI Taxonomy" id="96468"/>
    <lineage>
        <taxon>Bacteria</taxon>
        <taxon>Bacillati</taxon>
        <taxon>Actinomycetota</taxon>
        <taxon>Actinomycetes</taxon>
        <taxon>Mycobacteriales</taxon>
        <taxon>Nocardiaceae</taxon>
        <taxon>Nocardia</taxon>
    </lineage>
</organism>
<gene>
    <name evidence="1" type="ORF">OG563_26770</name>
</gene>
<dbReference type="Proteomes" id="UP001432062">
    <property type="component" value="Chromosome"/>
</dbReference>
<evidence type="ECO:0000313" key="1">
    <source>
        <dbReference type="EMBL" id="WUV42850.1"/>
    </source>
</evidence>
<proteinExistence type="predicted"/>
<keyword evidence="2" id="KW-1185">Reference proteome</keyword>
<protein>
    <submittedName>
        <fullName evidence="1">Uncharacterized protein</fullName>
    </submittedName>
</protein>
<dbReference type="EMBL" id="CP109441">
    <property type="protein sequence ID" value="WUV42850.1"/>
    <property type="molecule type" value="Genomic_DNA"/>
</dbReference>
<name>A0ABZ1YKM0_9NOCA</name>